<reference evidence="4 5" key="1">
    <citation type="submission" date="2020-08" db="EMBL/GenBank/DDBJ databases">
        <title>Genomic Encyclopedia of Type Strains, Phase III (KMG-III): the genomes of soil and plant-associated and newly described type strains.</title>
        <authorList>
            <person name="Whitman W."/>
        </authorList>
    </citation>
    <scope>NUCLEOTIDE SEQUENCE [LARGE SCALE GENOMIC DNA]</scope>
    <source>
        <strain evidence="4 5">CECT 7282</strain>
    </source>
</reference>
<dbReference type="AlphaFoldDB" id="A0A839VBR1"/>
<dbReference type="Proteomes" id="UP000547614">
    <property type="component" value="Unassembled WGS sequence"/>
</dbReference>
<protein>
    <submittedName>
        <fullName evidence="4">Outer membrane autotransporter protein</fullName>
    </submittedName>
</protein>
<gene>
    <name evidence="4" type="ORF">FHR94_001160</name>
</gene>
<proteinExistence type="predicted"/>
<dbReference type="InterPro" id="IPR027385">
    <property type="entry name" value="Beta-barrel_OMP"/>
</dbReference>
<evidence type="ECO:0000256" key="2">
    <source>
        <dbReference type="SAM" id="SignalP"/>
    </source>
</evidence>
<dbReference type="EMBL" id="JACHXP010000004">
    <property type="protein sequence ID" value="MBB3189936.1"/>
    <property type="molecule type" value="Genomic_DNA"/>
</dbReference>
<dbReference type="RefSeq" id="WP_183324681.1">
    <property type="nucleotide sequence ID" value="NZ_JACHXP010000004.1"/>
</dbReference>
<dbReference type="SUPFAM" id="SSF56925">
    <property type="entry name" value="OMPA-like"/>
    <property type="match status" value="1"/>
</dbReference>
<evidence type="ECO:0000259" key="3">
    <source>
        <dbReference type="Pfam" id="PF13505"/>
    </source>
</evidence>
<keyword evidence="1 2" id="KW-0732">Signal</keyword>
<evidence type="ECO:0000313" key="4">
    <source>
        <dbReference type="EMBL" id="MBB3189936.1"/>
    </source>
</evidence>
<sequence length="168" mass="17854">MKTSVITASSLAALLVTGAVQAQSGPLAYQPSPYVGADAMYWELDRNGRSDFDSTGLRLRGGVAFNDYLAIEGHLGTGGSDGSVDLDYLAGGYVKGMLPITQAFKVYGLLGGTEVEFERTDSESDFSYGAGASYAVTPNLAVGADYMRYLEESDFDFDAASIGLTYRF</sequence>
<dbReference type="GO" id="GO:0019867">
    <property type="term" value="C:outer membrane"/>
    <property type="evidence" value="ECO:0007669"/>
    <property type="project" value="InterPro"/>
</dbReference>
<name>A0A839VBR1_9GAMM</name>
<dbReference type="InterPro" id="IPR011250">
    <property type="entry name" value="OMP/PagP_B-barrel"/>
</dbReference>
<dbReference type="NCBIfam" id="TIGR01414">
    <property type="entry name" value="autotrans_barl"/>
    <property type="match status" value="1"/>
</dbReference>
<feature type="signal peptide" evidence="2">
    <location>
        <begin position="1"/>
        <end position="22"/>
    </location>
</feature>
<accession>A0A839VBR1</accession>
<comment type="caution">
    <text evidence="4">The sequence shown here is derived from an EMBL/GenBank/DDBJ whole genome shotgun (WGS) entry which is preliminary data.</text>
</comment>
<feature type="domain" description="Outer membrane protein beta-barrel" evidence="3">
    <location>
        <begin position="11"/>
        <end position="168"/>
    </location>
</feature>
<evidence type="ECO:0000313" key="5">
    <source>
        <dbReference type="Proteomes" id="UP000547614"/>
    </source>
</evidence>
<keyword evidence="5" id="KW-1185">Reference proteome</keyword>
<evidence type="ECO:0000256" key="1">
    <source>
        <dbReference type="ARBA" id="ARBA00022729"/>
    </source>
</evidence>
<dbReference type="Pfam" id="PF13505">
    <property type="entry name" value="OMP_b-brl"/>
    <property type="match status" value="1"/>
</dbReference>
<dbReference type="InterPro" id="IPR006315">
    <property type="entry name" value="OM_autotransptr_brl_dom"/>
</dbReference>
<organism evidence="4 5">
    <name type="scientific">Halomonas cerina</name>
    <dbReference type="NCBI Taxonomy" id="447424"/>
    <lineage>
        <taxon>Bacteria</taxon>
        <taxon>Pseudomonadati</taxon>
        <taxon>Pseudomonadota</taxon>
        <taxon>Gammaproteobacteria</taxon>
        <taxon>Oceanospirillales</taxon>
        <taxon>Halomonadaceae</taxon>
        <taxon>Halomonas</taxon>
    </lineage>
</organism>
<dbReference type="Gene3D" id="2.40.160.20">
    <property type="match status" value="1"/>
</dbReference>
<feature type="chain" id="PRO_5032996773" evidence="2">
    <location>
        <begin position="23"/>
        <end position="168"/>
    </location>
</feature>